<evidence type="ECO:0000256" key="1">
    <source>
        <dbReference type="SAM" id="SignalP"/>
    </source>
</evidence>
<reference evidence="2 3" key="1">
    <citation type="submission" date="2023-09" db="EMBL/GenBank/DDBJ databases">
        <authorList>
            <person name="Rey-Velasco X."/>
        </authorList>
    </citation>
    <scope>NUCLEOTIDE SEQUENCE [LARGE SCALE GENOMIC DNA]</scope>
    <source>
        <strain evidence="2 3">P117</strain>
    </source>
</reference>
<evidence type="ECO:0000313" key="2">
    <source>
        <dbReference type="EMBL" id="MDT0593335.1"/>
    </source>
</evidence>
<dbReference type="RefSeq" id="WP_311366857.1">
    <property type="nucleotide sequence ID" value="NZ_JAVRHX010000001.1"/>
</dbReference>
<protein>
    <recommendedName>
        <fullName evidence="4">Alpha/beta hydrolase</fullName>
    </recommendedName>
</protein>
<comment type="caution">
    <text evidence="2">The sequence shown here is derived from an EMBL/GenBank/DDBJ whole genome shotgun (WGS) entry which is preliminary data.</text>
</comment>
<evidence type="ECO:0008006" key="4">
    <source>
        <dbReference type="Google" id="ProtNLM"/>
    </source>
</evidence>
<dbReference type="Gene3D" id="3.40.50.1820">
    <property type="entry name" value="alpha/beta hydrolase"/>
    <property type="match status" value="1"/>
</dbReference>
<keyword evidence="3" id="KW-1185">Reference proteome</keyword>
<dbReference type="SUPFAM" id="SSF53474">
    <property type="entry name" value="alpha/beta-Hydrolases"/>
    <property type="match status" value="1"/>
</dbReference>
<accession>A0ABU2ZL38</accession>
<gene>
    <name evidence="2" type="ORF">RM552_00585</name>
</gene>
<keyword evidence="1" id="KW-0732">Signal</keyword>
<sequence>MYKLNKPVIPVNRLLAIKRLLIVSCTALVCVFLIACEQTNQQSANKERPSQAPVGKHLFLFTQWQGPAIKVWAYKPKAYNQHTKVLFVMHGTNRDADRYRDEWADHAEQNNILLIVPQFSREDFPGADGYNLGNMFAAGSDYQSKNIKAQWSYSAIEPLFSYVKRAYQNTQSTYMMYGHSAGSQFVHRFIYFVPEARASKIISANAGWYTMPNFELNFPYGLKNTTATQADITKALQKPLLVLLGEDDNDPNHRSLRKAEQAMLQGPHRLARGHTFFAQAQLKAHTQNIDFEWQLVTVPNVGHQNGLMAKAAIEYLMQDE</sequence>
<proteinExistence type="predicted"/>
<evidence type="ECO:0000313" key="3">
    <source>
        <dbReference type="Proteomes" id="UP001253545"/>
    </source>
</evidence>
<feature type="chain" id="PRO_5045764053" description="Alpha/beta hydrolase" evidence="1">
    <location>
        <begin position="36"/>
        <end position="320"/>
    </location>
</feature>
<dbReference type="Proteomes" id="UP001253545">
    <property type="component" value="Unassembled WGS sequence"/>
</dbReference>
<organism evidence="2 3">
    <name type="scientific">Glaciecola petra</name>
    <dbReference type="NCBI Taxonomy" id="3075602"/>
    <lineage>
        <taxon>Bacteria</taxon>
        <taxon>Pseudomonadati</taxon>
        <taxon>Pseudomonadota</taxon>
        <taxon>Gammaproteobacteria</taxon>
        <taxon>Alteromonadales</taxon>
        <taxon>Alteromonadaceae</taxon>
        <taxon>Glaciecola</taxon>
    </lineage>
</organism>
<dbReference type="InterPro" id="IPR029058">
    <property type="entry name" value="AB_hydrolase_fold"/>
</dbReference>
<name>A0ABU2ZL38_9ALTE</name>
<dbReference type="EMBL" id="JAVRHX010000001">
    <property type="protein sequence ID" value="MDT0593335.1"/>
    <property type="molecule type" value="Genomic_DNA"/>
</dbReference>
<feature type="signal peptide" evidence="1">
    <location>
        <begin position="1"/>
        <end position="35"/>
    </location>
</feature>